<sequence length="80" mass="8890">MPVAPAGDAERSVSEKNAPALNGRFPAANHKKGSIFDPDFSIILRPHVTRKFFSRNFCVPVKHIRGGRFTGQCRVNLSRI</sequence>
<protein>
    <submittedName>
        <fullName evidence="2">Uncharacterized protein</fullName>
    </submittedName>
</protein>
<name>A0A2P8VFU6_9ENTR</name>
<dbReference type="Proteomes" id="UP000240212">
    <property type="component" value="Unassembled WGS sequence"/>
</dbReference>
<organism evidence="2 3">
    <name type="scientific">Siccibacter turicensis</name>
    <dbReference type="NCBI Taxonomy" id="357233"/>
    <lineage>
        <taxon>Bacteria</taxon>
        <taxon>Pseudomonadati</taxon>
        <taxon>Pseudomonadota</taxon>
        <taxon>Gammaproteobacteria</taxon>
        <taxon>Enterobacterales</taxon>
        <taxon>Enterobacteriaceae</taxon>
        <taxon>Siccibacter</taxon>
    </lineage>
</organism>
<dbReference type="EMBL" id="PYEP01000008">
    <property type="protein sequence ID" value="PSN06417.1"/>
    <property type="molecule type" value="Genomic_DNA"/>
</dbReference>
<comment type="caution">
    <text evidence="2">The sequence shown here is derived from an EMBL/GenBank/DDBJ whole genome shotgun (WGS) entry which is preliminary data.</text>
</comment>
<gene>
    <name evidence="2" type="ORF">C7G83_17720</name>
</gene>
<evidence type="ECO:0000313" key="3">
    <source>
        <dbReference type="Proteomes" id="UP000240212"/>
    </source>
</evidence>
<reference evidence="2 3" key="1">
    <citation type="submission" date="2018-03" db="EMBL/GenBank/DDBJ databases">
        <title>Draft genome sequence of the first documented clinical Siccibacter turicensis isolate in Austria.</title>
        <authorList>
            <person name="Lepuschitz S."/>
            <person name="Pekard-Amenitsch S."/>
            <person name="Haunold R."/>
            <person name="Schill S."/>
            <person name="Mach R."/>
            <person name="Allerberger F."/>
            <person name="Ruppitsch W."/>
            <person name="Forsythe S.J."/>
        </authorList>
    </citation>
    <scope>NUCLEOTIDE SEQUENCE [LARGE SCALE GENOMIC DNA]</scope>
    <source>
        <strain evidence="2 3">6100069499-17</strain>
    </source>
</reference>
<accession>A0A2P8VFU6</accession>
<feature type="region of interest" description="Disordered" evidence="1">
    <location>
        <begin position="1"/>
        <end position="27"/>
    </location>
</feature>
<evidence type="ECO:0000256" key="1">
    <source>
        <dbReference type="SAM" id="MobiDB-lite"/>
    </source>
</evidence>
<proteinExistence type="predicted"/>
<evidence type="ECO:0000313" key="2">
    <source>
        <dbReference type="EMBL" id="PSN06417.1"/>
    </source>
</evidence>
<keyword evidence="3" id="KW-1185">Reference proteome</keyword>
<dbReference type="AlphaFoldDB" id="A0A2P8VFU6"/>